<evidence type="ECO:0000256" key="1">
    <source>
        <dbReference type="SAM" id="MobiDB-lite"/>
    </source>
</evidence>
<feature type="compositionally biased region" description="Polar residues" evidence="1">
    <location>
        <begin position="87"/>
        <end position="96"/>
    </location>
</feature>
<dbReference type="EnsemblMetazoa" id="PPA09868.1">
    <property type="protein sequence ID" value="PPA09868.1"/>
    <property type="gene ID" value="WBGene00099422"/>
</dbReference>
<protein>
    <submittedName>
        <fullName evidence="3">Grl-17</fullName>
    </submittedName>
</protein>
<evidence type="ECO:0000313" key="4">
    <source>
        <dbReference type="Proteomes" id="UP000005239"/>
    </source>
</evidence>
<keyword evidence="2" id="KW-0732">Signal</keyword>
<name>A0A2A6CA78_PRIPA</name>
<reference evidence="3" key="2">
    <citation type="submission" date="2022-06" db="UniProtKB">
        <authorList>
            <consortium name="EnsemblMetazoa"/>
        </authorList>
    </citation>
    <scope>IDENTIFICATION</scope>
    <source>
        <strain evidence="3">PS312</strain>
    </source>
</reference>
<reference evidence="4" key="1">
    <citation type="journal article" date="2008" name="Nat. Genet.">
        <title>The Pristionchus pacificus genome provides a unique perspective on nematode lifestyle and parasitism.</title>
        <authorList>
            <person name="Dieterich C."/>
            <person name="Clifton S.W."/>
            <person name="Schuster L.N."/>
            <person name="Chinwalla A."/>
            <person name="Delehaunty K."/>
            <person name="Dinkelacker I."/>
            <person name="Fulton L."/>
            <person name="Fulton R."/>
            <person name="Godfrey J."/>
            <person name="Minx P."/>
            <person name="Mitreva M."/>
            <person name="Roeseler W."/>
            <person name="Tian H."/>
            <person name="Witte H."/>
            <person name="Yang S.P."/>
            <person name="Wilson R.K."/>
            <person name="Sommer R.J."/>
        </authorList>
    </citation>
    <scope>NUCLEOTIDE SEQUENCE [LARGE SCALE GENOMIC DNA]</scope>
    <source>
        <strain evidence="4">PS312</strain>
    </source>
</reference>
<evidence type="ECO:0000313" key="3">
    <source>
        <dbReference type="EnsemblMetazoa" id="PPA09868.1"/>
    </source>
</evidence>
<feature type="region of interest" description="Disordered" evidence="1">
    <location>
        <begin position="87"/>
        <end position="151"/>
    </location>
</feature>
<gene>
    <name evidence="3" type="primary">WBGene00099422</name>
</gene>
<dbReference type="AlphaFoldDB" id="A0A2A6CA78"/>
<dbReference type="OrthoDB" id="5873923at2759"/>
<dbReference type="Pfam" id="PF04155">
    <property type="entry name" value="Ground-like"/>
    <property type="match status" value="1"/>
</dbReference>
<feature type="region of interest" description="Disordered" evidence="1">
    <location>
        <begin position="212"/>
        <end position="255"/>
    </location>
</feature>
<dbReference type="Proteomes" id="UP000005239">
    <property type="component" value="Unassembled WGS sequence"/>
</dbReference>
<feature type="compositionally biased region" description="Basic residues" evidence="1">
    <location>
        <begin position="128"/>
        <end position="139"/>
    </location>
</feature>
<keyword evidence="4" id="KW-1185">Reference proteome</keyword>
<feature type="chain" id="PRO_5043635439" evidence="2">
    <location>
        <begin position="17"/>
        <end position="349"/>
    </location>
</feature>
<sequence>MLFISVALLCLSTSVAQQWNPGFPAPIDFNQINKFPMNNNQQQFNNGFHPQLWQNTVGQQGVYQGMTQQPTYAAPPIPAVPTEQTFTDSVVQSNGVSDPRRGRNTNEGVAGIDGSSNEIHSGNERQPRTSRSHKTRKTRAQVVTPPTAILETDPESRVYSLEDLKQICPPPTIKYIVLRTLKNGVEVAEEAEEVPVTTNAVAQKIAKEVQEIMGQQGGQPNGKREVIPSESSTTNKKHKHSHSTTTSSPAEDLDALPTLIPEEILDTAEEVVEVDDKCNSDSLRRLIVNNIVPGDAGASKRNIHNAVPASAPSVDVICSTTGFTYLVTTTDHCEAQADGVICFAYRNDQ</sequence>
<proteinExistence type="predicted"/>
<dbReference type="InterPro" id="IPR007284">
    <property type="entry name" value="Ground-like_dom"/>
</dbReference>
<accession>A0A8R1YCW9</accession>
<accession>A0A2A6CA78</accession>
<organism evidence="3 4">
    <name type="scientific">Pristionchus pacificus</name>
    <name type="common">Parasitic nematode worm</name>
    <dbReference type="NCBI Taxonomy" id="54126"/>
    <lineage>
        <taxon>Eukaryota</taxon>
        <taxon>Metazoa</taxon>
        <taxon>Ecdysozoa</taxon>
        <taxon>Nematoda</taxon>
        <taxon>Chromadorea</taxon>
        <taxon>Rhabditida</taxon>
        <taxon>Rhabditina</taxon>
        <taxon>Diplogasteromorpha</taxon>
        <taxon>Diplogasteroidea</taxon>
        <taxon>Neodiplogasteridae</taxon>
        <taxon>Pristionchus</taxon>
    </lineage>
</organism>
<evidence type="ECO:0000256" key="2">
    <source>
        <dbReference type="SAM" id="SignalP"/>
    </source>
</evidence>
<feature type="signal peptide" evidence="2">
    <location>
        <begin position="1"/>
        <end position="16"/>
    </location>
</feature>